<dbReference type="PANTHER" id="PTHR34990:SF2">
    <property type="entry name" value="BLL8164 PROTEIN"/>
    <property type="match status" value="1"/>
</dbReference>
<dbReference type="GO" id="GO:0008758">
    <property type="term" value="F:UDP-2,3-diacylglucosamine hydrolase activity"/>
    <property type="evidence" value="ECO:0007669"/>
    <property type="project" value="TreeGrafter"/>
</dbReference>
<dbReference type="Proteomes" id="UP001409585">
    <property type="component" value="Unassembled WGS sequence"/>
</dbReference>
<dbReference type="Gene3D" id="3.60.21.10">
    <property type="match status" value="1"/>
</dbReference>
<dbReference type="GO" id="GO:0016020">
    <property type="term" value="C:membrane"/>
    <property type="evidence" value="ECO:0007669"/>
    <property type="project" value="GOC"/>
</dbReference>
<keyword evidence="3" id="KW-0479">Metal-binding</keyword>
<evidence type="ECO:0000313" key="7">
    <source>
        <dbReference type="EMBL" id="GAA4936179.1"/>
    </source>
</evidence>
<keyword evidence="2" id="KW-0997">Cell inner membrane</keyword>
<proteinExistence type="predicted"/>
<evidence type="ECO:0000256" key="1">
    <source>
        <dbReference type="ARBA" id="ARBA00022475"/>
    </source>
</evidence>
<dbReference type="RefSeq" id="WP_345418686.1">
    <property type="nucleotide sequence ID" value="NZ_AP031496.1"/>
</dbReference>
<dbReference type="InterPro" id="IPR004843">
    <property type="entry name" value="Calcineurin-like_PHP"/>
</dbReference>
<dbReference type="PANTHER" id="PTHR34990">
    <property type="entry name" value="UDP-2,3-DIACYLGLUCOSAMINE HYDROLASE-RELATED"/>
    <property type="match status" value="1"/>
</dbReference>
<keyword evidence="5" id="KW-0464">Manganese</keyword>
<dbReference type="AlphaFoldDB" id="A0AAV3TZX2"/>
<dbReference type="InterPro" id="IPR029052">
    <property type="entry name" value="Metallo-depent_PP-like"/>
</dbReference>
<keyword evidence="4" id="KW-0472">Membrane</keyword>
<sequence>MTVSDAPAISRNRSIFISDVHLGTKDCKARQLNEFLKTHKCEKLYIVGDFIDGWRMAKKVHWKKSYNRIIRRILKLSKRGVDIYYITGNHDEFLRKFANNRFDNIHLINKMVHQTADEKQLIVMHGDQFDGVTRAHNLLKWVGDWGYDVLMFLNRQFNRARAKYGYGYWSFAGFLKDHIKRAQTYIADYEDAASHYAAKHNYDGIICGHIHHPAIKTINGVTYYNTGDWVESCTALIEDYDGQFRLMDWKDHEQPVVIKPKLVVEEIAPINVNPEPQVASS</sequence>
<evidence type="ECO:0000256" key="2">
    <source>
        <dbReference type="ARBA" id="ARBA00022519"/>
    </source>
</evidence>
<evidence type="ECO:0000313" key="8">
    <source>
        <dbReference type="Proteomes" id="UP001409585"/>
    </source>
</evidence>
<evidence type="ECO:0000259" key="6">
    <source>
        <dbReference type="Pfam" id="PF00149"/>
    </source>
</evidence>
<keyword evidence="1" id="KW-1003">Cell membrane</keyword>
<organism evidence="7 8">
    <name type="scientific">Halioxenophilus aromaticivorans</name>
    <dbReference type="NCBI Taxonomy" id="1306992"/>
    <lineage>
        <taxon>Bacteria</taxon>
        <taxon>Pseudomonadati</taxon>
        <taxon>Pseudomonadota</taxon>
        <taxon>Gammaproteobacteria</taxon>
        <taxon>Alteromonadales</taxon>
        <taxon>Alteromonadaceae</taxon>
        <taxon>Halioxenophilus</taxon>
    </lineage>
</organism>
<comment type="caution">
    <text evidence="7">The sequence shown here is derived from an EMBL/GenBank/DDBJ whole genome shotgun (WGS) entry which is preliminary data.</text>
</comment>
<keyword evidence="8" id="KW-1185">Reference proteome</keyword>
<evidence type="ECO:0000256" key="4">
    <source>
        <dbReference type="ARBA" id="ARBA00023136"/>
    </source>
</evidence>
<dbReference type="GO" id="GO:0009245">
    <property type="term" value="P:lipid A biosynthetic process"/>
    <property type="evidence" value="ECO:0007669"/>
    <property type="project" value="TreeGrafter"/>
</dbReference>
<evidence type="ECO:0000256" key="5">
    <source>
        <dbReference type="ARBA" id="ARBA00023211"/>
    </source>
</evidence>
<protein>
    <submittedName>
        <fullName evidence="7">UDP-2,3-diacylglucosamine diphosphatase</fullName>
    </submittedName>
</protein>
<dbReference type="EMBL" id="BAABLX010000007">
    <property type="protein sequence ID" value="GAA4936179.1"/>
    <property type="molecule type" value="Genomic_DNA"/>
</dbReference>
<dbReference type="InterPro" id="IPR043461">
    <property type="entry name" value="LpxH-like"/>
</dbReference>
<reference evidence="8" key="1">
    <citation type="journal article" date="2019" name="Int. J. Syst. Evol. Microbiol.">
        <title>The Global Catalogue of Microorganisms (GCM) 10K type strain sequencing project: providing services to taxonomists for standard genome sequencing and annotation.</title>
        <authorList>
            <consortium name="The Broad Institute Genomics Platform"/>
            <consortium name="The Broad Institute Genome Sequencing Center for Infectious Disease"/>
            <person name="Wu L."/>
            <person name="Ma J."/>
        </authorList>
    </citation>
    <scope>NUCLEOTIDE SEQUENCE [LARGE SCALE GENOMIC DNA]</scope>
    <source>
        <strain evidence="8">JCM 19134</strain>
    </source>
</reference>
<dbReference type="CDD" id="cd07398">
    <property type="entry name" value="MPP_YbbF-LpxH"/>
    <property type="match status" value="1"/>
</dbReference>
<gene>
    <name evidence="7" type="ORF">GCM10025791_12340</name>
</gene>
<dbReference type="Pfam" id="PF00149">
    <property type="entry name" value="Metallophos"/>
    <property type="match status" value="1"/>
</dbReference>
<dbReference type="SUPFAM" id="SSF56300">
    <property type="entry name" value="Metallo-dependent phosphatases"/>
    <property type="match status" value="1"/>
</dbReference>
<feature type="domain" description="Calcineurin-like phosphoesterase" evidence="6">
    <location>
        <begin position="15"/>
        <end position="213"/>
    </location>
</feature>
<evidence type="ECO:0000256" key="3">
    <source>
        <dbReference type="ARBA" id="ARBA00022723"/>
    </source>
</evidence>
<dbReference type="GO" id="GO:0046872">
    <property type="term" value="F:metal ion binding"/>
    <property type="evidence" value="ECO:0007669"/>
    <property type="project" value="UniProtKB-KW"/>
</dbReference>
<accession>A0AAV3TZX2</accession>
<name>A0AAV3TZX2_9ALTE</name>